<keyword evidence="1" id="KW-0812">Transmembrane</keyword>
<accession>A0A6C0M012</accession>
<feature type="transmembrane region" description="Helical" evidence="1">
    <location>
        <begin position="109"/>
        <end position="129"/>
    </location>
</feature>
<dbReference type="AlphaFoldDB" id="A0A6C0M012"/>
<proteinExistence type="predicted"/>
<protein>
    <submittedName>
        <fullName evidence="2">Uncharacterized protein</fullName>
    </submittedName>
</protein>
<feature type="transmembrane region" description="Helical" evidence="1">
    <location>
        <begin position="36"/>
        <end position="59"/>
    </location>
</feature>
<keyword evidence="1" id="KW-0472">Membrane</keyword>
<evidence type="ECO:0000313" key="2">
    <source>
        <dbReference type="EMBL" id="QHU35164.1"/>
    </source>
</evidence>
<dbReference type="EMBL" id="MN740584">
    <property type="protein sequence ID" value="QHU35164.1"/>
    <property type="molecule type" value="Genomic_DNA"/>
</dbReference>
<sequence length="134" mass="15967">MLNSNFIKYRKNIKTFYQNREIQLETLILILNTINLFLFTHSHMCLFNTIIIFSIYFKLSSKNFDEKKKLILIWFTFSYYTMIGESILIKLSKGNSITYNNNDIANVSSWLLSAYASMTMGIFFTQKFYNHLFD</sequence>
<keyword evidence="1" id="KW-1133">Transmembrane helix</keyword>
<feature type="transmembrane region" description="Helical" evidence="1">
    <location>
        <begin position="71"/>
        <end position="89"/>
    </location>
</feature>
<evidence type="ECO:0000256" key="1">
    <source>
        <dbReference type="SAM" id="Phobius"/>
    </source>
</evidence>
<name>A0A6C0M012_9ZZZZ</name>
<organism evidence="2">
    <name type="scientific">viral metagenome</name>
    <dbReference type="NCBI Taxonomy" id="1070528"/>
    <lineage>
        <taxon>unclassified sequences</taxon>
        <taxon>metagenomes</taxon>
        <taxon>organismal metagenomes</taxon>
    </lineage>
</organism>
<reference evidence="2" key="1">
    <citation type="journal article" date="2020" name="Nature">
        <title>Giant virus diversity and host interactions through global metagenomics.</title>
        <authorList>
            <person name="Schulz F."/>
            <person name="Roux S."/>
            <person name="Paez-Espino D."/>
            <person name="Jungbluth S."/>
            <person name="Walsh D.A."/>
            <person name="Denef V.J."/>
            <person name="McMahon K.D."/>
            <person name="Konstantinidis K.T."/>
            <person name="Eloe-Fadrosh E.A."/>
            <person name="Kyrpides N.C."/>
            <person name="Woyke T."/>
        </authorList>
    </citation>
    <scope>NUCLEOTIDE SEQUENCE</scope>
    <source>
        <strain evidence="2">GVMAG-S-1017745-26</strain>
    </source>
</reference>